<proteinExistence type="predicted"/>
<evidence type="ECO:0000313" key="4">
    <source>
        <dbReference type="Proteomes" id="UP001139179"/>
    </source>
</evidence>
<keyword evidence="4" id="KW-1185">Reference proteome</keyword>
<dbReference type="RefSeq" id="WP_251222985.1">
    <property type="nucleotide sequence ID" value="NZ_JAMBOL010000006.1"/>
</dbReference>
<keyword evidence="1" id="KW-0812">Transmembrane</keyword>
<evidence type="ECO:0000313" key="3">
    <source>
        <dbReference type="EMBL" id="MCM3714191.1"/>
    </source>
</evidence>
<dbReference type="Pfam" id="PF07331">
    <property type="entry name" value="TctB"/>
    <property type="match status" value="1"/>
</dbReference>
<feature type="transmembrane region" description="Helical" evidence="1">
    <location>
        <begin position="7"/>
        <end position="25"/>
    </location>
</feature>
<dbReference type="EMBL" id="JAMBOL010000006">
    <property type="protein sequence ID" value="MCM3714191.1"/>
    <property type="molecule type" value="Genomic_DNA"/>
</dbReference>
<name>A0A9X2DNJ0_9BACI</name>
<gene>
    <name evidence="3" type="ORF">M3202_08840</name>
</gene>
<reference evidence="3" key="1">
    <citation type="submission" date="2022-05" db="EMBL/GenBank/DDBJ databases">
        <title>Comparative Genomics of Spacecraft Associated Microbes.</title>
        <authorList>
            <person name="Tran M.T."/>
            <person name="Wright A."/>
            <person name="Seuylemezian A."/>
            <person name="Eisen J."/>
            <person name="Coil D."/>
        </authorList>
    </citation>
    <scope>NUCLEOTIDE SEQUENCE</scope>
    <source>
        <strain evidence="3">214.1.1</strain>
    </source>
</reference>
<dbReference type="InterPro" id="IPR009936">
    <property type="entry name" value="DUF1468"/>
</dbReference>
<dbReference type="Proteomes" id="UP001139179">
    <property type="component" value="Unassembled WGS sequence"/>
</dbReference>
<keyword evidence="1" id="KW-0472">Membrane</keyword>
<evidence type="ECO:0000256" key="1">
    <source>
        <dbReference type="SAM" id="Phobius"/>
    </source>
</evidence>
<feature type="domain" description="DUF1468" evidence="2">
    <location>
        <begin position="12"/>
        <end position="139"/>
    </location>
</feature>
<evidence type="ECO:0000259" key="2">
    <source>
        <dbReference type="Pfam" id="PF07331"/>
    </source>
</evidence>
<feature type="transmembrane region" description="Helical" evidence="1">
    <location>
        <begin position="37"/>
        <end position="55"/>
    </location>
</feature>
<feature type="transmembrane region" description="Helical" evidence="1">
    <location>
        <begin position="113"/>
        <end position="138"/>
    </location>
</feature>
<protein>
    <submittedName>
        <fullName evidence="3">Tripartite tricarboxylate transporter TctB family protein</fullName>
    </submittedName>
</protein>
<organism evidence="3 4">
    <name type="scientific">Halalkalibacter oceani</name>
    <dbReference type="NCBI Taxonomy" id="1653776"/>
    <lineage>
        <taxon>Bacteria</taxon>
        <taxon>Bacillati</taxon>
        <taxon>Bacillota</taxon>
        <taxon>Bacilli</taxon>
        <taxon>Bacillales</taxon>
        <taxon>Bacillaceae</taxon>
        <taxon>Halalkalibacter</taxon>
    </lineage>
</organism>
<dbReference type="AlphaFoldDB" id="A0A9X2DNJ0"/>
<keyword evidence="1" id="KW-1133">Transmembrane helix</keyword>
<sequence>MKVKKQTLSLVFSALMLLLFGYMAIEATNFQSLAKYFPLTIAIFAILVCLIDLLLQLKRRSKTTDVSSTTSLKVLIYIGWIVGYLVLIFFLGFIVGTAVFLFAFLYIETGFKIVKAAVTMGITIAVIFLFGRVIGLYWPSGMFF</sequence>
<feature type="transmembrane region" description="Helical" evidence="1">
    <location>
        <begin position="75"/>
        <end position="107"/>
    </location>
</feature>
<accession>A0A9X2DNJ0</accession>
<comment type="caution">
    <text evidence="3">The sequence shown here is derived from an EMBL/GenBank/DDBJ whole genome shotgun (WGS) entry which is preliminary data.</text>
</comment>